<evidence type="ECO:0000313" key="2">
    <source>
        <dbReference type="Ensembl" id="ENSCSRP00000004714.1"/>
    </source>
</evidence>
<dbReference type="AlphaFoldDB" id="A0A8C3RVQ8"/>
<proteinExistence type="predicted"/>
<dbReference type="Ensembl" id="ENSCSRT00000004865.1">
    <property type="protein sequence ID" value="ENSCSRP00000004714.1"/>
    <property type="gene ID" value="ENSCSRG00000003575.1"/>
</dbReference>
<dbReference type="Proteomes" id="UP000694403">
    <property type="component" value="Unplaced"/>
</dbReference>
<sequence>TPWSPPAGAVPGPLAARSPSSPGGGRGALVSQLVPGEVAQLSKALASQHSGTAAPCCECAGVFSGVSSVDAAVPVCVRWCFLRCPICEKPFPQSSAQWNGRSPLCVRWCILRCAISAKSLPQSVQRCGRSLVCVRWCVLRLELCANLLPQLVQQRGRSPVCVRWCILRYAICAKPLSQSEQRYGRSPVCMRWCILSFELSAKPLPQSEQWCGRALNGSLSWIWQIVFSPSHCTDSRAHFAFPFKEQLV</sequence>
<protein>
    <submittedName>
        <fullName evidence="2">Uncharacterized protein</fullName>
    </submittedName>
</protein>
<reference evidence="2" key="1">
    <citation type="submission" date="2025-08" db="UniProtKB">
        <authorList>
            <consortium name="Ensembl"/>
        </authorList>
    </citation>
    <scope>IDENTIFICATION</scope>
</reference>
<accession>A0A8C3RVQ8</accession>
<feature type="region of interest" description="Disordered" evidence="1">
    <location>
        <begin position="1"/>
        <end position="26"/>
    </location>
</feature>
<name>A0A8C3RVQ8_CHESE</name>
<evidence type="ECO:0000256" key="1">
    <source>
        <dbReference type="SAM" id="MobiDB-lite"/>
    </source>
</evidence>
<feature type="compositionally biased region" description="Low complexity" evidence="1">
    <location>
        <begin position="1"/>
        <end position="21"/>
    </location>
</feature>
<reference evidence="2" key="2">
    <citation type="submission" date="2025-09" db="UniProtKB">
        <authorList>
            <consortium name="Ensembl"/>
        </authorList>
    </citation>
    <scope>IDENTIFICATION</scope>
</reference>
<organism evidence="2 3">
    <name type="scientific">Chelydra serpentina</name>
    <name type="common">Snapping turtle</name>
    <name type="synonym">Testudo serpentina</name>
    <dbReference type="NCBI Taxonomy" id="8475"/>
    <lineage>
        <taxon>Eukaryota</taxon>
        <taxon>Metazoa</taxon>
        <taxon>Chordata</taxon>
        <taxon>Craniata</taxon>
        <taxon>Vertebrata</taxon>
        <taxon>Euteleostomi</taxon>
        <taxon>Archelosauria</taxon>
        <taxon>Testudinata</taxon>
        <taxon>Testudines</taxon>
        <taxon>Cryptodira</taxon>
        <taxon>Durocryptodira</taxon>
        <taxon>Americhelydia</taxon>
        <taxon>Chelydroidea</taxon>
        <taxon>Chelydridae</taxon>
        <taxon>Chelydra</taxon>
    </lineage>
</organism>
<keyword evidence="3" id="KW-1185">Reference proteome</keyword>
<evidence type="ECO:0000313" key="3">
    <source>
        <dbReference type="Proteomes" id="UP000694403"/>
    </source>
</evidence>